<reference evidence="1 2" key="1">
    <citation type="journal article" date="2014" name="Am. J. Bot.">
        <title>Genome assembly and annotation for red clover (Trifolium pratense; Fabaceae).</title>
        <authorList>
            <person name="Istvanek J."/>
            <person name="Jaros M."/>
            <person name="Krenek A."/>
            <person name="Repkova J."/>
        </authorList>
    </citation>
    <scope>NUCLEOTIDE SEQUENCE [LARGE SCALE GENOMIC DNA]</scope>
    <source>
        <strain evidence="2">cv. Tatra</strain>
        <tissue evidence="1">Young leaves</tissue>
    </source>
</reference>
<feature type="non-terminal residue" evidence="1">
    <location>
        <position position="35"/>
    </location>
</feature>
<gene>
    <name evidence="1" type="ORF">L195_g064510</name>
</gene>
<accession>A0A2K3KTI6</accession>
<dbReference type="AlphaFoldDB" id="A0A2K3KTI6"/>
<dbReference type="Proteomes" id="UP000236291">
    <property type="component" value="Unassembled WGS sequence"/>
</dbReference>
<protein>
    <submittedName>
        <fullName evidence="1">Uncharacterized protein</fullName>
    </submittedName>
</protein>
<evidence type="ECO:0000313" key="2">
    <source>
        <dbReference type="Proteomes" id="UP000236291"/>
    </source>
</evidence>
<sequence>MAAAAKQSLKKIWMHVPPWRKRDSMLAKWISPSAA</sequence>
<proteinExistence type="predicted"/>
<name>A0A2K3KTI6_TRIPR</name>
<dbReference type="Pfam" id="PF04720">
    <property type="entry name" value="PDDEXK_6"/>
    <property type="match status" value="1"/>
</dbReference>
<reference evidence="1 2" key="2">
    <citation type="journal article" date="2017" name="Front. Plant Sci.">
        <title>Gene Classification and Mining of Molecular Markers Useful in Red Clover (Trifolium pratense) Breeding.</title>
        <authorList>
            <person name="Istvanek J."/>
            <person name="Dluhosova J."/>
            <person name="Dluhos P."/>
            <person name="Patkova L."/>
            <person name="Nedelnik J."/>
            <person name="Repkova J."/>
        </authorList>
    </citation>
    <scope>NUCLEOTIDE SEQUENCE [LARGE SCALE GENOMIC DNA]</scope>
    <source>
        <strain evidence="2">cv. Tatra</strain>
        <tissue evidence="1">Young leaves</tissue>
    </source>
</reference>
<evidence type="ECO:0000313" key="1">
    <source>
        <dbReference type="EMBL" id="PNX69607.1"/>
    </source>
</evidence>
<organism evidence="1 2">
    <name type="scientific">Trifolium pratense</name>
    <name type="common">Red clover</name>
    <dbReference type="NCBI Taxonomy" id="57577"/>
    <lineage>
        <taxon>Eukaryota</taxon>
        <taxon>Viridiplantae</taxon>
        <taxon>Streptophyta</taxon>
        <taxon>Embryophyta</taxon>
        <taxon>Tracheophyta</taxon>
        <taxon>Spermatophyta</taxon>
        <taxon>Magnoliopsida</taxon>
        <taxon>eudicotyledons</taxon>
        <taxon>Gunneridae</taxon>
        <taxon>Pentapetalae</taxon>
        <taxon>rosids</taxon>
        <taxon>fabids</taxon>
        <taxon>Fabales</taxon>
        <taxon>Fabaceae</taxon>
        <taxon>Papilionoideae</taxon>
        <taxon>50 kb inversion clade</taxon>
        <taxon>NPAAA clade</taxon>
        <taxon>Hologalegina</taxon>
        <taxon>IRL clade</taxon>
        <taxon>Trifolieae</taxon>
        <taxon>Trifolium</taxon>
    </lineage>
</organism>
<comment type="caution">
    <text evidence="1">The sequence shown here is derived from an EMBL/GenBank/DDBJ whole genome shotgun (WGS) entry which is preliminary data.</text>
</comment>
<dbReference type="EMBL" id="ASHM01253606">
    <property type="protein sequence ID" value="PNX69607.1"/>
    <property type="molecule type" value="Genomic_DNA"/>
</dbReference>
<dbReference type="InterPro" id="IPR006502">
    <property type="entry name" value="PDDEXK-like"/>
</dbReference>